<sequence>MQQNVNSRRRAANLLCNRCSSGTYTPDCPPDSTACNGWQKEGDSCGRFRQIFVGKLTDRCRIPAMRRRLRILGSAVARGRERQSRMPHVDVFILKATLPTNLTVLLLVHLFLDNRDQRVGT</sequence>
<comment type="caution">
    <text evidence="2">The sequence shown here is derived from an EMBL/GenBank/DDBJ whole genome shotgun (WGS) entry which is preliminary data.</text>
</comment>
<reference evidence="2 3" key="1">
    <citation type="submission" date="2019-06" db="EMBL/GenBank/DDBJ databases">
        <title>Draft genomes of female and male turbot (Scophthalmus maximus).</title>
        <authorList>
            <person name="Xu H."/>
            <person name="Xu X.-W."/>
            <person name="Shao C."/>
            <person name="Chen S."/>
        </authorList>
    </citation>
    <scope>NUCLEOTIDE SEQUENCE [LARGE SCALE GENOMIC DNA]</scope>
    <source>
        <strain evidence="2">Ysfricsl-2016a</strain>
        <tissue evidence="2">Blood</tissue>
    </source>
</reference>
<gene>
    <name evidence="2" type="ORF">F2P81_021922</name>
</gene>
<proteinExistence type="predicted"/>
<evidence type="ECO:0000256" key="1">
    <source>
        <dbReference type="SAM" id="Phobius"/>
    </source>
</evidence>
<keyword evidence="1" id="KW-0812">Transmembrane</keyword>
<organism evidence="2 3">
    <name type="scientific">Scophthalmus maximus</name>
    <name type="common">Turbot</name>
    <name type="synonym">Psetta maxima</name>
    <dbReference type="NCBI Taxonomy" id="52904"/>
    <lineage>
        <taxon>Eukaryota</taxon>
        <taxon>Metazoa</taxon>
        <taxon>Chordata</taxon>
        <taxon>Craniata</taxon>
        <taxon>Vertebrata</taxon>
        <taxon>Euteleostomi</taxon>
        <taxon>Actinopterygii</taxon>
        <taxon>Neopterygii</taxon>
        <taxon>Teleostei</taxon>
        <taxon>Neoteleostei</taxon>
        <taxon>Acanthomorphata</taxon>
        <taxon>Carangaria</taxon>
        <taxon>Pleuronectiformes</taxon>
        <taxon>Pleuronectoidei</taxon>
        <taxon>Scophthalmidae</taxon>
        <taxon>Scophthalmus</taxon>
    </lineage>
</organism>
<evidence type="ECO:0000313" key="3">
    <source>
        <dbReference type="Proteomes" id="UP000438429"/>
    </source>
</evidence>
<dbReference type="AlphaFoldDB" id="A0A6A4S1H4"/>
<keyword evidence="1" id="KW-1133">Transmembrane helix</keyword>
<evidence type="ECO:0000313" key="2">
    <source>
        <dbReference type="EMBL" id="KAF0025041.1"/>
    </source>
</evidence>
<name>A0A6A4S1H4_SCOMX</name>
<dbReference type="EMBL" id="VEVO01000020">
    <property type="protein sequence ID" value="KAF0025041.1"/>
    <property type="molecule type" value="Genomic_DNA"/>
</dbReference>
<keyword evidence="1" id="KW-0472">Membrane</keyword>
<dbReference type="Proteomes" id="UP000438429">
    <property type="component" value="Unassembled WGS sequence"/>
</dbReference>
<feature type="transmembrane region" description="Helical" evidence="1">
    <location>
        <begin position="92"/>
        <end position="112"/>
    </location>
</feature>
<protein>
    <submittedName>
        <fullName evidence="2">Uncharacterized protein</fullName>
    </submittedName>
</protein>
<accession>A0A6A4S1H4</accession>